<dbReference type="GeneID" id="17285056"/>
<name>R1G1P8_EMIHU</name>
<protein>
    <submittedName>
        <fullName evidence="1">Uncharacterized protein</fullName>
    </submittedName>
</protein>
<feature type="non-terminal residue" evidence="1">
    <location>
        <position position="67"/>
    </location>
</feature>
<feature type="non-terminal residue" evidence="1">
    <location>
        <position position="1"/>
    </location>
</feature>
<evidence type="ECO:0000313" key="1">
    <source>
        <dbReference type="EMBL" id="EOD39774.1"/>
    </source>
</evidence>
<organism evidence="1">
    <name type="scientific">Emiliania huxleyi</name>
    <name type="common">Coccolithophore</name>
    <name type="synonym">Pontosphaera huxleyi</name>
    <dbReference type="NCBI Taxonomy" id="2903"/>
    <lineage>
        <taxon>Eukaryota</taxon>
        <taxon>Haptista</taxon>
        <taxon>Haptophyta</taxon>
        <taxon>Prymnesiophyceae</taxon>
        <taxon>Isochrysidales</taxon>
        <taxon>Noelaerhabdaceae</taxon>
        <taxon>Emiliania</taxon>
    </lineage>
</organism>
<dbReference type="KEGG" id="ehx:EMIHUDRAFT_361245"/>
<dbReference type="EMBL" id="KB863587">
    <property type="protein sequence ID" value="EOD39774.1"/>
    <property type="molecule type" value="Genomic_DNA"/>
</dbReference>
<dbReference type="RefSeq" id="XP_005792203.1">
    <property type="nucleotide sequence ID" value="XM_005792146.1"/>
</dbReference>
<gene>
    <name evidence="1" type="ORF">EMIHUDRAFT_361245</name>
</gene>
<accession>R1G1P8</accession>
<proteinExistence type="predicted"/>
<reference evidence="1" key="1">
    <citation type="submission" date="2012-07" db="EMBL/GenBank/DDBJ databases">
        <title>Genome variability drives Emilianias global distribution.</title>
        <authorList>
            <consortium name="DOE Joint Genome Institute"/>
            <person name="Read B."/>
            <person name="Kegel J."/>
            <person name="Klute M."/>
            <person name="Kuo A."/>
            <person name="Lefebvre S.C."/>
            <person name="Maumus F."/>
            <person name="Mayer C."/>
            <person name="Miller J."/>
            <person name="Allen A."/>
            <person name="Bidle K."/>
            <person name="Borodovsky M."/>
            <person name="Bowler C."/>
            <person name="Brownlee C."/>
            <person name="Claverie J.-M."/>
            <person name="Cock M."/>
            <person name="De Vargas C."/>
            <person name="Elias M."/>
            <person name="Frickenhaus S."/>
            <person name="Gladyshev V.N."/>
            <person name="Gonzalez K."/>
            <person name="Guda C."/>
            <person name="Hadaegh A."/>
            <person name="Herman E."/>
            <person name="Iglesias-Rodriguez D."/>
            <person name="Jones B."/>
            <person name="Lawson T."/>
            <person name="Leese F."/>
            <person name="Lin Y.-C."/>
            <person name="Lindquist E."/>
            <person name="Lobanov A."/>
            <person name="Lucas S."/>
            <person name="Malik S.-H.B."/>
            <person name="Marsh M.E."/>
            <person name="Mock T."/>
            <person name="Monier A."/>
            <person name="Moreau H."/>
            <person name="Mueller-Roeber B."/>
            <person name="Napier J."/>
            <person name="Ogata H."/>
            <person name="Parker M."/>
            <person name="Probert I."/>
            <person name="Quesneville H."/>
            <person name="Raines C."/>
            <person name="Rensing S."/>
            <person name="Riano-Pachon D.M."/>
            <person name="Richier S."/>
            <person name="Rokitta S."/>
            <person name="Salamov A."/>
            <person name="Sarno A.F."/>
            <person name="Schmutz J."/>
            <person name="Schroeder D."/>
            <person name="Shiraiwa Y."/>
            <person name="Soanes D.M."/>
            <person name="Valentin K."/>
            <person name="Van Der Giezen M."/>
            <person name="Van Der Peer Y."/>
            <person name="Vardi A."/>
            <person name="Verret F."/>
            <person name="Von Dassow P."/>
            <person name="Wheeler G."/>
            <person name="Williams B."/>
            <person name="Wilson W."/>
            <person name="Wolfe G."/>
            <person name="Wurch L.L."/>
            <person name="Young J."/>
            <person name="Dacks J.B."/>
            <person name="Delwiche C.F."/>
            <person name="Dyhrman S."/>
            <person name="Glockner G."/>
            <person name="John U."/>
            <person name="Richards T."/>
            <person name="Worden A.Z."/>
            <person name="Zhang X."/>
            <person name="Grigoriev I.V."/>
        </authorList>
    </citation>
    <scope>NUCLEOTIDE SEQUENCE</scope>
    <source>
        <strain evidence="1">CCMP1516</strain>
    </source>
</reference>
<dbReference type="AlphaFoldDB" id="R1G1P8"/>
<dbReference type="HOGENOM" id="CLU_2839102_0_0_1"/>
<sequence length="67" mass="7375">ADRRAGPATLDGPAAGTRRPPRALVVCEATARRRCVRRRSRLAVRWDGGMARRRAARARLGAVQQLL</sequence>